<dbReference type="EnsemblPlants" id="Pp3c19_9339V3.1">
    <property type="protein sequence ID" value="Pp3c19_9339V3.1"/>
    <property type="gene ID" value="Pp3c19_9339"/>
</dbReference>
<reference evidence="2 4" key="1">
    <citation type="journal article" date="2008" name="Science">
        <title>The Physcomitrella genome reveals evolutionary insights into the conquest of land by plants.</title>
        <authorList>
            <person name="Rensing S."/>
            <person name="Lang D."/>
            <person name="Zimmer A."/>
            <person name="Terry A."/>
            <person name="Salamov A."/>
            <person name="Shapiro H."/>
            <person name="Nishiyama T."/>
            <person name="Perroud P.-F."/>
            <person name="Lindquist E."/>
            <person name="Kamisugi Y."/>
            <person name="Tanahashi T."/>
            <person name="Sakakibara K."/>
            <person name="Fujita T."/>
            <person name="Oishi K."/>
            <person name="Shin-I T."/>
            <person name="Kuroki Y."/>
            <person name="Toyoda A."/>
            <person name="Suzuki Y."/>
            <person name="Hashimoto A."/>
            <person name="Yamaguchi K."/>
            <person name="Sugano A."/>
            <person name="Kohara Y."/>
            <person name="Fujiyama A."/>
            <person name="Anterola A."/>
            <person name="Aoki S."/>
            <person name="Ashton N."/>
            <person name="Barbazuk W.B."/>
            <person name="Barker E."/>
            <person name="Bennetzen J."/>
            <person name="Bezanilla M."/>
            <person name="Blankenship R."/>
            <person name="Cho S.H."/>
            <person name="Dutcher S."/>
            <person name="Estelle M."/>
            <person name="Fawcett J.A."/>
            <person name="Gundlach H."/>
            <person name="Hanada K."/>
            <person name="Heyl A."/>
            <person name="Hicks K.A."/>
            <person name="Hugh J."/>
            <person name="Lohr M."/>
            <person name="Mayer K."/>
            <person name="Melkozernov A."/>
            <person name="Murata T."/>
            <person name="Nelson D."/>
            <person name="Pils B."/>
            <person name="Prigge M."/>
            <person name="Reiss B."/>
            <person name="Renner T."/>
            <person name="Rombauts S."/>
            <person name="Rushton P."/>
            <person name="Sanderfoot A."/>
            <person name="Schween G."/>
            <person name="Shiu S.-H."/>
            <person name="Stueber K."/>
            <person name="Theodoulou F.L."/>
            <person name="Tu H."/>
            <person name="Van de Peer Y."/>
            <person name="Verrier P.J."/>
            <person name="Waters E."/>
            <person name="Wood A."/>
            <person name="Yang L."/>
            <person name="Cove D."/>
            <person name="Cuming A."/>
            <person name="Hasebe M."/>
            <person name="Lucas S."/>
            <person name="Mishler D.B."/>
            <person name="Reski R."/>
            <person name="Grigoriev I."/>
            <person name="Quatrano R.S."/>
            <person name="Boore J.L."/>
        </authorList>
    </citation>
    <scope>NUCLEOTIDE SEQUENCE [LARGE SCALE GENOMIC DNA]</scope>
    <source>
        <strain evidence="3 4">cv. Gransden 2004</strain>
    </source>
</reference>
<evidence type="ECO:0000313" key="3">
    <source>
        <dbReference type="EnsemblPlants" id="Pp3c19_9339V3.1"/>
    </source>
</evidence>
<keyword evidence="1" id="KW-1133">Transmembrane helix</keyword>
<evidence type="ECO:0000313" key="4">
    <source>
        <dbReference type="Proteomes" id="UP000006727"/>
    </source>
</evidence>
<accession>A0A2K1IXW2</accession>
<reference evidence="2 4" key="2">
    <citation type="journal article" date="2018" name="Plant J.">
        <title>The Physcomitrella patens chromosome-scale assembly reveals moss genome structure and evolution.</title>
        <authorList>
            <person name="Lang D."/>
            <person name="Ullrich K.K."/>
            <person name="Murat F."/>
            <person name="Fuchs J."/>
            <person name="Jenkins J."/>
            <person name="Haas F.B."/>
            <person name="Piednoel M."/>
            <person name="Gundlach H."/>
            <person name="Van Bel M."/>
            <person name="Meyberg R."/>
            <person name="Vives C."/>
            <person name="Morata J."/>
            <person name="Symeonidi A."/>
            <person name="Hiss M."/>
            <person name="Muchero W."/>
            <person name="Kamisugi Y."/>
            <person name="Saleh O."/>
            <person name="Blanc G."/>
            <person name="Decker E.L."/>
            <person name="van Gessel N."/>
            <person name="Grimwood J."/>
            <person name="Hayes R.D."/>
            <person name="Graham S.W."/>
            <person name="Gunter L.E."/>
            <person name="McDaniel S.F."/>
            <person name="Hoernstein S.N.W."/>
            <person name="Larsson A."/>
            <person name="Li F.W."/>
            <person name="Perroud P.F."/>
            <person name="Phillips J."/>
            <person name="Ranjan P."/>
            <person name="Rokshar D.S."/>
            <person name="Rothfels C.J."/>
            <person name="Schneider L."/>
            <person name="Shu S."/>
            <person name="Stevenson D.W."/>
            <person name="Thummler F."/>
            <person name="Tillich M."/>
            <person name="Villarreal Aguilar J.C."/>
            <person name="Widiez T."/>
            <person name="Wong G.K."/>
            <person name="Wymore A."/>
            <person name="Zhang Y."/>
            <person name="Zimmer A.D."/>
            <person name="Quatrano R.S."/>
            <person name="Mayer K.F.X."/>
            <person name="Goodstein D."/>
            <person name="Casacuberta J.M."/>
            <person name="Vandepoele K."/>
            <person name="Reski R."/>
            <person name="Cuming A.C."/>
            <person name="Tuskan G.A."/>
            <person name="Maumus F."/>
            <person name="Salse J."/>
            <person name="Schmutz J."/>
            <person name="Rensing S.A."/>
        </authorList>
    </citation>
    <scope>NUCLEOTIDE SEQUENCE [LARGE SCALE GENOMIC DNA]</scope>
    <source>
        <strain evidence="3 4">cv. Gransden 2004</strain>
    </source>
</reference>
<dbReference type="InParanoid" id="A0A2K1IXW2"/>
<name>A0A2K1IXW2_PHYPA</name>
<keyword evidence="1" id="KW-0812">Transmembrane</keyword>
<evidence type="ECO:0000313" key="2">
    <source>
        <dbReference type="EMBL" id="PNR34101.1"/>
    </source>
</evidence>
<gene>
    <name evidence="2" type="ORF">PHYPA_023918</name>
</gene>
<feature type="transmembrane region" description="Helical" evidence="1">
    <location>
        <begin position="100"/>
        <end position="118"/>
    </location>
</feature>
<reference evidence="3" key="3">
    <citation type="submission" date="2020-12" db="UniProtKB">
        <authorList>
            <consortium name="EnsemblPlants"/>
        </authorList>
    </citation>
    <scope>IDENTIFICATION</scope>
</reference>
<dbReference type="AlphaFoldDB" id="A0A2K1IXW2"/>
<organism evidence="2">
    <name type="scientific">Physcomitrium patens</name>
    <name type="common">Spreading-leaved earth moss</name>
    <name type="synonym">Physcomitrella patens</name>
    <dbReference type="NCBI Taxonomy" id="3218"/>
    <lineage>
        <taxon>Eukaryota</taxon>
        <taxon>Viridiplantae</taxon>
        <taxon>Streptophyta</taxon>
        <taxon>Embryophyta</taxon>
        <taxon>Bryophyta</taxon>
        <taxon>Bryophytina</taxon>
        <taxon>Bryopsida</taxon>
        <taxon>Funariidae</taxon>
        <taxon>Funariales</taxon>
        <taxon>Funariaceae</taxon>
        <taxon>Physcomitrium</taxon>
    </lineage>
</organism>
<keyword evidence="4" id="KW-1185">Reference proteome</keyword>
<dbReference type="Proteomes" id="UP000006727">
    <property type="component" value="Chromosome 19"/>
</dbReference>
<proteinExistence type="predicted"/>
<protein>
    <submittedName>
        <fullName evidence="2 3">Uncharacterized protein</fullName>
    </submittedName>
</protein>
<keyword evidence="1" id="KW-0472">Membrane</keyword>
<evidence type="ECO:0000256" key="1">
    <source>
        <dbReference type="SAM" id="Phobius"/>
    </source>
</evidence>
<dbReference type="Gramene" id="Pp3c19_9339V3.1">
    <property type="protein sequence ID" value="Pp3c19_9339V3.1"/>
    <property type="gene ID" value="Pp3c19_9339"/>
</dbReference>
<dbReference type="EMBL" id="ABEU02000019">
    <property type="protein sequence ID" value="PNR34101.1"/>
    <property type="molecule type" value="Genomic_DNA"/>
</dbReference>
<sequence>MASYVQQYYKKLYTRDPNIKNNNTTKLHYLSNTPKVVTSTQNIELKHDITKHEVKVAMNSILRGKLKWIMVLNMEAAASIIINEKYKHPFKLERSVKQRCLLVPYLFFFTSNALGYMLDDIHHDI</sequence>